<dbReference type="SUPFAM" id="SSF48403">
    <property type="entry name" value="Ankyrin repeat"/>
    <property type="match status" value="1"/>
</dbReference>
<name>A0AA36HN27_9DINO</name>
<dbReference type="PROSITE" id="PS50088">
    <property type="entry name" value="ANK_REPEAT"/>
    <property type="match status" value="4"/>
</dbReference>
<evidence type="ECO:0000256" key="3">
    <source>
        <dbReference type="PROSITE-ProRule" id="PRU00023"/>
    </source>
</evidence>
<dbReference type="PANTHER" id="PTHR24198:SF165">
    <property type="entry name" value="ANKYRIN REPEAT-CONTAINING PROTEIN-RELATED"/>
    <property type="match status" value="1"/>
</dbReference>
<feature type="repeat" description="ANK" evidence="3">
    <location>
        <begin position="531"/>
        <end position="563"/>
    </location>
</feature>
<dbReference type="PROSITE" id="PS50297">
    <property type="entry name" value="ANK_REP_REGION"/>
    <property type="match status" value="1"/>
</dbReference>
<keyword evidence="2 3" id="KW-0040">ANK repeat</keyword>
<dbReference type="InterPro" id="IPR002110">
    <property type="entry name" value="Ankyrin_rpt"/>
</dbReference>
<feature type="repeat" description="ANK" evidence="3">
    <location>
        <begin position="328"/>
        <end position="360"/>
    </location>
</feature>
<dbReference type="Gene3D" id="1.25.40.20">
    <property type="entry name" value="Ankyrin repeat-containing domain"/>
    <property type="match status" value="1"/>
</dbReference>
<evidence type="ECO:0000313" key="4">
    <source>
        <dbReference type="EMBL" id="CAJ1372143.1"/>
    </source>
</evidence>
<dbReference type="SMART" id="SM00248">
    <property type="entry name" value="ANK"/>
    <property type="match status" value="6"/>
</dbReference>
<keyword evidence="1" id="KW-0677">Repeat</keyword>
<keyword evidence="5" id="KW-1185">Reference proteome</keyword>
<evidence type="ECO:0000256" key="2">
    <source>
        <dbReference type="ARBA" id="ARBA00023043"/>
    </source>
</evidence>
<feature type="repeat" description="ANK" evidence="3">
    <location>
        <begin position="405"/>
        <end position="437"/>
    </location>
</feature>
<feature type="repeat" description="ANK" evidence="3">
    <location>
        <begin position="470"/>
        <end position="502"/>
    </location>
</feature>
<dbReference type="Proteomes" id="UP001178507">
    <property type="component" value="Unassembled WGS sequence"/>
</dbReference>
<protein>
    <submittedName>
        <fullName evidence="4">Uncharacterized protein</fullName>
    </submittedName>
</protein>
<evidence type="ECO:0000313" key="5">
    <source>
        <dbReference type="Proteomes" id="UP001178507"/>
    </source>
</evidence>
<reference evidence="4" key="1">
    <citation type="submission" date="2023-08" db="EMBL/GenBank/DDBJ databases">
        <authorList>
            <person name="Chen Y."/>
            <person name="Shah S."/>
            <person name="Dougan E. K."/>
            <person name="Thang M."/>
            <person name="Chan C."/>
        </authorList>
    </citation>
    <scope>NUCLEOTIDE SEQUENCE</scope>
</reference>
<dbReference type="EMBL" id="CAUJNA010000116">
    <property type="protein sequence ID" value="CAJ1372143.1"/>
    <property type="molecule type" value="Genomic_DNA"/>
</dbReference>
<dbReference type="AlphaFoldDB" id="A0AA36HN27"/>
<sequence length="602" mass="68203">MAFRCCRKRYEPHEDLDVEDVENQYRAGRKESLNLPKDFPMYVISVEDFLELDEMRPHQELKEEKLVRIFEHSMGPVTFISHEWSGLSHPDPGRKQLLALKKTLWGFRSHSHKFAYDPVALMRQYHKTLSYKDLHELTKGWLWIDFFSIPQEGACRTPEEVACQQEDLKDAIRSLHTYVAHSSFFFILAPVQHHEMGRLMDFSSWKSRGWCQFELTVNVLMGAKPVILVQGLGSVKKVSARIFLHFAPCLAKFTREEDKLHISDALDQVINAQVQRLRSQGEVHRLQMLECLRSLLTRRAEHLTLFKRLSRTGSLAYMASRDKCIIYSGWTQLHYAAARSDVESVTRLLGICEEVDAQTQQADKDLFLGSMLQPMHMWAAFSFSEDIIHLLLDAGAQVDCRAKDGNLTPLMLSCRFGNLTSCRELLKMQADPNAEDDMGCRPLTFALANDAEQLVKPLLMARADPHFTWGGLSSLHFLGLTSSANSLELLLQQGLDINMSCRVRYFSRTGLYVTLGMLRNRTLRQLFWLADGSTPILAAAALGNAKVVQTLKASGADISATNAAGKDLAQICRISCIPEEAFTPYRLTHATPLANADPVLLE</sequence>
<accession>A0AA36HN27</accession>
<proteinExistence type="predicted"/>
<dbReference type="InterPro" id="IPR036770">
    <property type="entry name" value="Ankyrin_rpt-contain_sf"/>
</dbReference>
<evidence type="ECO:0000256" key="1">
    <source>
        <dbReference type="ARBA" id="ARBA00022737"/>
    </source>
</evidence>
<comment type="caution">
    <text evidence="4">The sequence shown here is derived from an EMBL/GenBank/DDBJ whole genome shotgun (WGS) entry which is preliminary data.</text>
</comment>
<dbReference type="Pfam" id="PF00023">
    <property type="entry name" value="Ank"/>
    <property type="match status" value="1"/>
</dbReference>
<gene>
    <name evidence="4" type="ORF">EVOR1521_LOCUS2282</name>
</gene>
<dbReference type="PANTHER" id="PTHR24198">
    <property type="entry name" value="ANKYRIN REPEAT AND PROTEIN KINASE DOMAIN-CONTAINING PROTEIN"/>
    <property type="match status" value="1"/>
</dbReference>
<organism evidence="4 5">
    <name type="scientific">Effrenium voratum</name>
    <dbReference type="NCBI Taxonomy" id="2562239"/>
    <lineage>
        <taxon>Eukaryota</taxon>
        <taxon>Sar</taxon>
        <taxon>Alveolata</taxon>
        <taxon>Dinophyceae</taxon>
        <taxon>Suessiales</taxon>
        <taxon>Symbiodiniaceae</taxon>
        <taxon>Effrenium</taxon>
    </lineage>
</organism>
<dbReference type="Pfam" id="PF12796">
    <property type="entry name" value="Ank_2"/>
    <property type="match status" value="1"/>
</dbReference>